<name>A0A077AUB1_9PROT</name>
<dbReference type="InterPro" id="IPR001242">
    <property type="entry name" value="Condensation_dom"/>
</dbReference>
<sequence>MSNKAQSNWTFSTLSPREELLLKLVDLDSNANYYNNVKSMCKVRGPLDFSRLKFSIQKIIDNHEAFSTGYTKNSAGYYQRYIQENMTWELTIDNIKDDTEANSYFHNIAFTFLLPDNPPLWRVFVLKNEDEEYYIILYIHHLICDAISIRIFWENLSEFYNNDSLTELNAKPYSQFVKWHYEQQDKIDLPYWQEKLTGVKPVNFPYIGDLNVGENCAAIEGISINEDTYKQLEELSKRYKISIYVILLSCLQKVLYELTLEKRFCISLVHHNRTHGGFQNTIGFVASMIPCTFDYNENPPILEQILSTDKTLRKHFSIARGEIDYIFKSKHNLLNKIPNIEFNYIPTIINNYNFKLGDAECQISLADDPRITDESQSHASEENNFYWAREVFPIDFTITVMQHPESINLEIFYRKRFFEKSYVQEFCQKFKGCLTDILSKLNTETHKLSNFNNHVKI</sequence>
<dbReference type="OrthoDB" id="9778690at2"/>
<dbReference type="GO" id="GO:0044550">
    <property type="term" value="P:secondary metabolite biosynthetic process"/>
    <property type="evidence" value="ECO:0007669"/>
    <property type="project" value="TreeGrafter"/>
</dbReference>
<dbReference type="GO" id="GO:0005737">
    <property type="term" value="C:cytoplasm"/>
    <property type="evidence" value="ECO:0007669"/>
    <property type="project" value="TreeGrafter"/>
</dbReference>
<proteinExistence type="predicted"/>
<dbReference type="KEGG" id="paca:ID47_00860"/>
<evidence type="ECO:0000259" key="1">
    <source>
        <dbReference type="Pfam" id="PF00668"/>
    </source>
</evidence>
<dbReference type="InterPro" id="IPR023213">
    <property type="entry name" value="CAT-like_dom_sf"/>
</dbReference>
<dbReference type="GO" id="GO:0031177">
    <property type="term" value="F:phosphopantetheine binding"/>
    <property type="evidence" value="ECO:0007669"/>
    <property type="project" value="TreeGrafter"/>
</dbReference>
<dbReference type="GO" id="GO:0043041">
    <property type="term" value="P:amino acid activation for nonribosomal peptide biosynthetic process"/>
    <property type="evidence" value="ECO:0007669"/>
    <property type="project" value="TreeGrafter"/>
</dbReference>
<evidence type="ECO:0000313" key="2">
    <source>
        <dbReference type="EMBL" id="AIK95614.1"/>
    </source>
</evidence>
<dbReference type="Proteomes" id="UP000028926">
    <property type="component" value="Chromosome"/>
</dbReference>
<keyword evidence="3" id="KW-1185">Reference proteome</keyword>
<dbReference type="RefSeq" id="WP_038462856.1">
    <property type="nucleotide sequence ID" value="NZ_CP008941.1"/>
</dbReference>
<organism evidence="2 3">
    <name type="scientific">Candidatus Odyssella acanthamoebae</name>
    <dbReference type="NCBI Taxonomy" id="91604"/>
    <lineage>
        <taxon>Bacteria</taxon>
        <taxon>Pseudomonadati</taxon>
        <taxon>Pseudomonadota</taxon>
        <taxon>Alphaproteobacteria</taxon>
        <taxon>Holosporales</taxon>
        <taxon>Candidatus Paracaedibacteraceae</taxon>
        <taxon>Candidatus Odyssella</taxon>
    </lineage>
</organism>
<dbReference type="PANTHER" id="PTHR45527:SF1">
    <property type="entry name" value="FATTY ACID SYNTHASE"/>
    <property type="match status" value="1"/>
</dbReference>
<feature type="domain" description="Condensation" evidence="1">
    <location>
        <begin position="29"/>
        <end position="448"/>
    </location>
</feature>
<evidence type="ECO:0000313" key="3">
    <source>
        <dbReference type="Proteomes" id="UP000028926"/>
    </source>
</evidence>
<protein>
    <recommendedName>
        <fullName evidence="1">Condensation domain-containing protein</fullName>
    </recommendedName>
</protein>
<dbReference type="Gene3D" id="3.30.559.30">
    <property type="entry name" value="Nonribosomal peptide synthetase, condensation domain"/>
    <property type="match status" value="1"/>
</dbReference>
<accession>A0A077AUB1</accession>
<dbReference type="PANTHER" id="PTHR45527">
    <property type="entry name" value="NONRIBOSOMAL PEPTIDE SYNTHETASE"/>
    <property type="match status" value="1"/>
</dbReference>
<reference evidence="2 3" key="1">
    <citation type="submission" date="2014-07" db="EMBL/GenBank/DDBJ databases">
        <title>Comparative genomic insights into amoeba endosymbionts belonging to the families of Holosporaceae and Candidatus Midichloriaceae within Rickettsiales.</title>
        <authorList>
            <person name="Wang Z."/>
            <person name="Wu M."/>
        </authorList>
    </citation>
    <scope>NUCLEOTIDE SEQUENCE [LARGE SCALE GENOMIC DNA]</scope>
    <source>
        <strain evidence="2">PRA3</strain>
    </source>
</reference>
<dbReference type="GO" id="GO:0003824">
    <property type="term" value="F:catalytic activity"/>
    <property type="evidence" value="ECO:0007669"/>
    <property type="project" value="InterPro"/>
</dbReference>
<gene>
    <name evidence="2" type="ORF">ID47_00860</name>
</gene>
<dbReference type="Gene3D" id="3.30.559.10">
    <property type="entry name" value="Chloramphenicol acetyltransferase-like domain"/>
    <property type="match status" value="1"/>
</dbReference>
<dbReference type="HOGENOM" id="CLU_598114_0_0_5"/>
<dbReference type="STRING" id="91604.ID47_00860"/>
<dbReference type="SUPFAM" id="SSF52777">
    <property type="entry name" value="CoA-dependent acyltransferases"/>
    <property type="match status" value="2"/>
</dbReference>
<dbReference type="Pfam" id="PF00668">
    <property type="entry name" value="Condensation"/>
    <property type="match status" value="1"/>
</dbReference>
<dbReference type="EMBL" id="CP008941">
    <property type="protein sequence ID" value="AIK95614.1"/>
    <property type="molecule type" value="Genomic_DNA"/>
</dbReference>
<dbReference type="AlphaFoldDB" id="A0A077AUB1"/>
<dbReference type="eggNOG" id="COG1020">
    <property type="taxonomic scope" value="Bacteria"/>
</dbReference>